<dbReference type="GO" id="GO:0005886">
    <property type="term" value="C:plasma membrane"/>
    <property type="evidence" value="ECO:0007669"/>
    <property type="project" value="TreeGrafter"/>
</dbReference>
<dbReference type="GO" id="GO:0046872">
    <property type="term" value="F:metal ion binding"/>
    <property type="evidence" value="ECO:0007669"/>
    <property type="project" value="UniProtKB-KW"/>
</dbReference>
<evidence type="ECO:0000256" key="1">
    <source>
        <dbReference type="ARBA" id="ARBA00022485"/>
    </source>
</evidence>
<dbReference type="AlphaFoldDB" id="A0A2W6ARI5"/>
<dbReference type="EMBL" id="QHBU01000153">
    <property type="protein sequence ID" value="PZR80401.1"/>
    <property type="molecule type" value="Genomic_DNA"/>
</dbReference>
<evidence type="ECO:0000259" key="8">
    <source>
        <dbReference type="PROSITE" id="PS51379"/>
    </source>
</evidence>
<feature type="transmembrane region" description="Helical" evidence="7">
    <location>
        <begin position="103"/>
        <end position="128"/>
    </location>
</feature>
<dbReference type="PANTHER" id="PTHR43255">
    <property type="entry name" value="IRON-SULFUR-BINDING OXIDOREDUCTASE FADF-RELATED-RELATED"/>
    <property type="match status" value="1"/>
</dbReference>
<feature type="domain" description="4Fe-4S ferredoxin-type" evidence="8">
    <location>
        <begin position="279"/>
        <end position="309"/>
    </location>
</feature>
<dbReference type="InterPro" id="IPR004017">
    <property type="entry name" value="Cys_rich_dom"/>
</dbReference>
<evidence type="ECO:0000256" key="7">
    <source>
        <dbReference type="SAM" id="Phobius"/>
    </source>
</evidence>
<keyword evidence="1" id="KW-0004">4Fe-4S</keyword>
<evidence type="ECO:0000256" key="4">
    <source>
        <dbReference type="ARBA" id="ARBA00023004"/>
    </source>
</evidence>
<feature type="transmembrane region" description="Helical" evidence="7">
    <location>
        <begin position="70"/>
        <end position="91"/>
    </location>
</feature>
<reference evidence="9 10" key="1">
    <citation type="journal article" date="2017" name="Nature">
        <title>Atmospheric trace gases support primary production in Antarctic desert surface soil.</title>
        <authorList>
            <person name="Ji M."/>
            <person name="Greening C."/>
            <person name="Vanwonterghem I."/>
            <person name="Carere C.R."/>
            <person name="Bay S.K."/>
            <person name="Steen J.A."/>
            <person name="Montgomery K."/>
            <person name="Lines T."/>
            <person name="Beardall J."/>
            <person name="van Dorst J."/>
            <person name="Snape I."/>
            <person name="Stott M.B."/>
            <person name="Hugenholtz P."/>
            <person name="Ferrari B.C."/>
        </authorList>
    </citation>
    <scope>NUCLEOTIDE SEQUENCE [LARGE SCALE GENOMIC DNA]</scope>
    <source>
        <strain evidence="9">RRmetagenome_bin12</strain>
    </source>
</reference>
<feature type="transmembrane region" description="Helical" evidence="7">
    <location>
        <begin position="148"/>
        <end position="168"/>
    </location>
</feature>
<keyword evidence="7" id="KW-1133">Transmembrane helix</keyword>
<proteinExistence type="predicted"/>
<dbReference type="SUPFAM" id="SSF103501">
    <property type="entry name" value="Respiratory nitrate reductase 1 gamma chain"/>
    <property type="match status" value="1"/>
</dbReference>
<dbReference type="GO" id="GO:0016491">
    <property type="term" value="F:oxidoreductase activity"/>
    <property type="evidence" value="ECO:0007669"/>
    <property type="project" value="UniProtKB-KW"/>
</dbReference>
<dbReference type="InterPro" id="IPR051460">
    <property type="entry name" value="HdrC_iron-sulfur_subunit"/>
</dbReference>
<dbReference type="Gene3D" id="1.20.950.20">
    <property type="entry name" value="Transmembrane di-heme cytochromes, Chain C"/>
    <property type="match status" value="1"/>
</dbReference>
<keyword evidence="3" id="KW-0560">Oxidoreductase</keyword>
<evidence type="ECO:0000256" key="5">
    <source>
        <dbReference type="ARBA" id="ARBA00023014"/>
    </source>
</evidence>
<feature type="region of interest" description="Disordered" evidence="6">
    <location>
        <begin position="744"/>
        <end position="855"/>
    </location>
</feature>
<evidence type="ECO:0000256" key="6">
    <source>
        <dbReference type="SAM" id="MobiDB-lite"/>
    </source>
</evidence>
<dbReference type="GO" id="GO:0051539">
    <property type="term" value="F:4 iron, 4 sulfur cluster binding"/>
    <property type="evidence" value="ECO:0007669"/>
    <property type="project" value="UniProtKB-KW"/>
</dbReference>
<evidence type="ECO:0000313" key="9">
    <source>
        <dbReference type="EMBL" id="PZR80401.1"/>
    </source>
</evidence>
<dbReference type="InterPro" id="IPR009051">
    <property type="entry name" value="Helical_ferredxn"/>
</dbReference>
<feature type="compositionally biased region" description="Pro residues" evidence="6">
    <location>
        <begin position="767"/>
        <end position="836"/>
    </location>
</feature>
<evidence type="ECO:0000256" key="2">
    <source>
        <dbReference type="ARBA" id="ARBA00022723"/>
    </source>
</evidence>
<dbReference type="Proteomes" id="UP000248724">
    <property type="component" value="Unassembled WGS sequence"/>
</dbReference>
<dbReference type="Pfam" id="PF13187">
    <property type="entry name" value="Fer4_9"/>
    <property type="match status" value="1"/>
</dbReference>
<dbReference type="PANTHER" id="PTHR43255:SF1">
    <property type="entry name" value="IRON-SULFUR-BINDING OXIDOREDUCTASE FADF-RELATED"/>
    <property type="match status" value="1"/>
</dbReference>
<dbReference type="InterPro" id="IPR036197">
    <property type="entry name" value="NarG-like_sf"/>
</dbReference>
<evidence type="ECO:0000256" key="3">
    <source>
        <dbReference type="ARBA" id="ARBA00023002"/>
    </source>
</evidence>
<feature type="domain" description="4Fe-4S ferredoxin-type" evidence="8">
    <location>
        <begin position="397"/>
        <end position="427"/>
    </location>
</feature>
<dbReference type="InterPro" id="IPR017900">
    <property type="entry name" value="4Fe4S_Fe_S_CS"/>
</dbReference>
<feature type="transmembrane region" description="Helical" evidence="7">
    <location>
        <begin position="208"/>
        <end position="226"/>
    </location>
</feature>
<protein>
    <recommendedName>
        <fullName evidence="8">4Fe-4S ferredoxin-type domain-containing protein</fullName>
    </recommendedName>
</protein>
<keyword evidence="7" id="KW-0812">Transmembrane</keyword>
<dbReference type="PROSITE" id="PS51379">
    <property type="entry name" value="4FE4S_FER_2"/>
    <property type="match status" value="2"/>
</dbReference>
<gene>
    <name evidence="9" type="ORF">DLM65_08185</name>
</gene>
<comment type="caution">
    <text evidence="9">The sequence shown here is derived from an EMBL/GenBank/DDBJ whole genome shotgun (WGS) entry which is preliminary data.</text>
</comment>
<keyword evidence="5" id="KW-0411">Iron-sulfur</keyword>
<evidence type="ECO:0000313" key="10">
    <source>
        <dbReference type="Proteomes" id="UP000248724"/>
    </source>
</evidence>
<dbReference type="SUPFAM" id="SSF46548">
    <property type="entry name" value="alpha-helical ferredoxin"/>
    <property type="match status" value="1"/>
</dbReference>
<name>A0A2W6ARI5_9BACT</name>
<keyword evidence="4" id="KW-0408">Iron</keyword>
<dbReference type="PROSITE" id="PS00198">
    <property type="entry name" value="4FE4S_FER_1"/>
    <property type="match status" value="2"/>
</dbReference>
<accession>A0A2W6ARI5</accession>
<organism evidence="9 10">
    <name type="scientific">Candidatus Aeolococcus gillhamiae</name>
    <dbReference type="NCBI Taxonomy" id="3127015"/>
    <lineage>
        <taxon>Bacteria</taxon>
        <taxon>Bacillati</taxon>
        <taxon>Candidatus Dormiibacterota</taxon>
        <taxon>Candidatus Dormibacteria</taxon>
        <taxon>Candidatus Aeolococcales</taxon>
        <taxon>Candidatus Aeolococcaceae</taxon>
        <taxon>Candidatus Aeolococcus</taxon>
    </lineage>
</organism>
<dbReference type="Gene3D" id="1.10.1060.10">
    <property type="entry name" value="Alpha-helical ferredoxin"/>
    <property type="match status" value="2"/>
</dbReference>
<dbReference type="Pfam" id="PF02754">
    <property type="entry name" value="CCG"/>
    <property type="match status" value="2"/>
</dbReference>
<keyword evidence="2" id="KW-0479">Metal-binding</keyword>
<dbReference type="InterPro" id="IPR017896">
    <property type="entry name" value="4Fe4S_Fe-S-bd"/>
</dbReference>
<feature type="transmembrane region" description="Helical" evidence="7">
    <location>
        <begin position="6"/>
        <end position="27"/>
    </location>
</feature>
<keyword evidence="7" id="KW-0472">Membrane</keyword>
<sequence>MTAIVSPIALVLLAGTATVATGLRWRLLIKAMLRSRRPDPRFDSVGERVKAFFVYVIAQGRLLRWPYAGILHALIFWGFLVLLTAIAQAIVEALWQGFRFNDVPAAFVIAFAQDIFCVAVLAGVGLALINRLIVNPTRFRGSHRADAVLILGWIGTLLIFMTLNYATLIAQGKPAQAMAADRPFASAVSRLFTPLGANSNVLVGLHGLFFWAHLVLVFGFLVYLGYSKHLHIVSAAPNVVFKSTKPKGRLPLLDIEAVMNAEDETDQHFGPVTLEHFSWKDMLDLYTCTECGRCQTHCPAYNTGKVLSPKTLITDLRDHLYENLAGGYGATTHDAYVAQGANPDGTPAPDGAVMWATGDHHPGALHDLPGHFQPSWIAPDKVAAAAEANGGERPLFGGTIADDTLWACTTCGACMDQCPVLIEHVPKIIEMRRHLVLDESRMPKQAETALRGIENVFNPYGLSHQTRADWAKDLGVKFAADKPDAEYLYWVGCAASFDDRAKTIATALVKILQAGDVDFAILGTEEKCNGDPARRIGNEYLFQERAKENVEVLKKYSVRKIIASCPHCFNTFANEYKDFGGDYEVVHHTQMIERLLADGRITLDQAKRQEETITYHDSCYLGRWNDIFAPPRDILEQIPGLKVVEMARNRNEGMCCGAGGGRMWMEEDQPRVNHKRVEQAAATEATKVATACPFCLSMFDEGIASKQLGERLAVDDVAVYVARSLAGAAGEEAVAAVSAAEHAAAESQSSTEGATAPAVAEQDAPEQAPPPSPGEAPPEVPAQPATPSPEIPGEPSGPQPEVPAEPAVPEPEIPAEPTTPSPEVPAEPTVPDPGGPGVPDEVPSIDTPDGPRASA</sequence>
<feature type="compositionally biased region" description="Low complexity" evidence="6">
    <location>
        <begin position="756"/>
        <end position="766"/>
    </location>
</feature>